<dbReference type="FunFam" id="3.40.50.720:FF:000115">
    <property type="entry name" value="3-oxoacyl-[acyl-carrier-protein] reductase FabG"/>
    <property type="match status" value="1"/>
</dbReference>
<keyword evidence="10" id="KW-0444">Lipid biosynthesis</keyword>
<comment type="similarity">
    <text evidence="2 10">Belongs to the short-chain dehydrogenases/reductases (SDR) family.</text>
</comment>
<evidence type="ECO:0000259" key="11">
    <source>
        <dbReference type="SMART" id="SM00822"/>
    </source>
</evidence>
<accession>A0A1T5LKP9</accession>
<evidence type="ECO:0000256" key="1">
    <source>
        <dbReference type="ARBA" id="ARBA00005194"/>
    </source>
</evidence>
<dbReference type="SMART" id="SM00822">
    <property type="entry name" value="PKS_KR"/>
    <property type="match status" value="1"/>
</dbReference>
<dbReference type="CDD" id="cd05333">
    <property type="entry name" value="BKR_SDR_c"/>
    <property type="match status" value="1"/>
</dbReference>
<keyword evidence="5 10" id="KW-0560">Oxidoreductase</keyword>
<dbReference type="AlphaFoldDB" id="A0A1T5LKP9"/>
<feature type="binding site" evidence="9">
    <location>
        <position position="188"/>
    </location>
    <ligand>
        <name>NADP(+)</name>
        <dbReference type="ChEBI" id="CHEBI:58349"/>
    </ligand>
</feature>
<dbReference type="STRING" id="36842.SAMN02194393_02989"/>
<dbReference type="GO" id="GO:0008202">
    <property type="term" value="P:steroid metabolic process"/>
    <property type="evidence" value="ECO:0007669"/>
    <property type="project" value="UniProtKB-KW"/>
</dbReference>
<feature type="binding site" evidence="9">
    <location>
        <begin position="155"/>
        <end position="159"/>
    </location>
    <ligand>
        <name>NADP(+)</name>
        <dbReference type="ChEBI" id="CHEBI:58349"/>
    </ligand>
</feature>
<dbReference type="NCBIfam" id="NF009466">
    <property type="entry name" value="PRK12826.1-2"/>
    <property type="match status" value="1"/>
</dbReference>
<keyword evidence="10" id="KW-0276">Fatty acid metabolism</keyword>
<protein>
    <recommendedName>
        <fullName evidence="3 10">3-oxoacyl-[acyl-carrier-protein] reductase</fullName>
        <ecNumber evidence="3 10">1.1.1.100</ecNumber>
    </recommendedName>
</protein>
<dbReference type="PANTHER" id="PTHR42879">
    <property type="entry name" value="3-OXOACYL-(ACYL-CARRIER-PROTEIN) REDUCTASE"/>
    <property type="match status" value="1"/>
</dbReference>
<dbReference type="EC" id="1.1.1.100" evidence="3 10"/>
<dbReference type="UniPathway" id="UPA00094"/>
<dbReference type="PRINTS" id="PR00081">
    <property type="entry name" value="GDHRDH"/>
</dbReference>
<dbReference type="InterPro" id="IPR057326">
    <property type="entry name" value="KR_dom"/>
</dbReference>
<feature type="binding site" evidence="9">
    <location>
        <begin position="12"/>
        <end position="15"/>
    </location>
    <ligand>
        <name>NADP(+)</name>
        <dbReference type="ChEBI" id="CHEBI:58349"/>
    </ligand>
</feature>
<dbReference type="PRINTS" id="PR00080">
    <property type="entry name" value="SDRFAMILY"/>
</dbReference>
<dbReference type="PROSITE" id="PS00061">
    <property type="entry name" value="ADH_SHORT"/>
    <property type="match status" value="1"/>
</dbReference>
<evidence type="ECO:0000256" key="6">
    <source>
        <dbReference type="ARBA" id="ARBA00023221"/>
    </source>
</evidence>
<evidence type="ECO:0000256" key="3">
    <source>
        <dbReference type="ARBA" id="ARBA00012948"/>
    </source>
</evidence>
<reference evidence="12 13" key="1">
    <citation type="submission" date="2017-02" db="EMBL/GenBank/DDBJ databases">
        <authorList>
            <person name="Peterson S.W."/>
        </authorList>
    </citation>
    <scope>NUCLEOTIDE SEQUENCE [LARGE SCALE GENOMIC DNA]</scope>
    <source>
        <strain evidence="12 13">M1</strain>
    </source>
</reference>
<evidence type="ECO:0000256" key="4">
    <source>
        <dbReference type="ARBA" id="ARBA00022857"/>
    </source>
</evidence>
<name>A0A1T5LKP9_9FIRM</name>
<dbReference type="GO" id="GO:0051287">
    <property type="term" value="F:NAD binding"/>
    <property type="evidence" value="ECO:0007669"/>
    <property type="project" value="UniProtKB-UniRule"/>
</dbReference>
<dbReference type="Gene3D" id="3.40.50.720">
    <property type="entry name" value="NAD(P)-binding Rossmann-like Domain"/>
    <property type="match status" value="1"/>
</dbReference>
<dbReference type="GO" id="GO:0004316">
    <property type="term" value="F:3-oxoacyl-[acyl-carrier-protein] reductase (NADPH) activity"/>
    <property type="evidence" value="ECO:0007669"/>
    <property type="project" value="UniProtKB-UniRule"/>
</dbReference>
<keyword evidence="4 9" id="KW-0521">NADP</keyword>
<dbReference type="EMBL" id="FUZT01000007">
    <property type="protein sequence ID" value="SKC76454.1"/>
    <property type="molecule type" value="Genomic_DNA"/>
</dbReference>
<dbReference type="NCBIfam" id="TIGR01830">
    <property type="entry name" value="3oxo_ACP_reduc"/>
    <property type="match status" value="1"/>
</dbReference>
<feature type="domain" description="Ketoreductase" evidence="11">
    <location>
        <begin position="6"/>
        <end position="186"/>
    </location>
</feature>
<comment type="subunit">
    <text evidence="10">Homotetramer.</text>
</comment>
<evidence type="ECO:0000256" key="8">
    <source>
        <dbReference type="PIRSR" id="PIRSR611284-1"/>
    </source>
</evidence>
<evidence type="ECO:0000256" key="2">
    <source>
        <dbReference type="ARBA" id="ARBA00006484"/>
    </source>
</evidence>
<dbReference type="RefSeq" id="WP_079492665.1">
    <property type="nucleotide sequence ID" value="NZ_FUZT01000007.1"/>
</dbReference>
<comment type="catalytic activity">
    <reaction evidence="7 10">
        <text>a (3R)-hydroxyacyl-[ACP] + NADP(+) = a 3-oxoacyl-[ACP] + NADPH + H(+)</text>
        <dbReference type="Rhea" id="RHEA:17397"/>
        <dbReference type="Rhea" id="RHEA-COMP:9916"/>
        <dbReference type="Rhea" id="RHEA-COMP:9945"/>
        <dbReference type="ChEBI" id="CHEBI:15378"/>
        <dbReference type="ChEBI" id="CHEBI:57783"/>
        <dbReference type="ChEBI" id="CHEBI:58349"/>
        <dbReference type="ChEBI" id="CHEBI:78776"/>
        <dbReference type="ChEBI" id="CHEBI:78827"/>
        <dbReference type="EC" id="1.1.1.100"/>
    </reaction>
</comment>
<feature type="binding site" evidence="9">
    <location>
        <position position="90"/>
    </location>
    <ligand>
        <name>NADP(+)</name>
        <dbReference type="ChEBI" id="CHEBI:58349"/>
    </ligand>
</feature>
<gene>
    <name evidence="12" type="ORF">SAMN02194393_02989</name>
</gene>
<evidence type="ECO:0000313" key="13">
    <source>
        <dbReference type="Proteomes" id="UP000190285"/>
    </source>
</evidence>
<evidence type="ECO:0000256" key="10">
    <source>
        <dbReference type="RuleBase" id="RU366074"/>
    </source>
</evidence>
<keyword evidence="10" id="KW-0443">Lipid metabolism</keyword>
<sequence>MKLEGKVAFVTGGSRGIGRAISIKMAEKGANVVVGYKNNTMAAQSTIDEIDRYSVKSMKISLDISKNEEVIKTVDRIINKFGKIDILVNNAGITRDSMLQKMNIEQWHEVLNSNLNSVYFCTKAVVSHMLKRRYGKIINITSLGAFYGNVGQVNYCSSKAGIVGFTKSLAAELGKKGICVNAVGPGCIKTDMLMQVPQKVLDKMIKRIPLKRLGEGEDVASAVVFLASDDSEYIVGQTIIVDGGLGLSII</sequence>
<dbReference type="Pfam" id="PF13561">
    <property type="entry name" value="adh_short_C2"/>
    <property type="match status" value="1"/>
</dbReference>
<dbReference type="GO" id="GO:0006633">
    <property type="term" value="P:fatty acid biosynthetic process"/>
    <property type="evidence" value="ECO:0007669"/>
    <property type="project" value="UniProtKB-UniPathway"/>
</dbReference>
<dbReference type="InterPro" id="IPR020904">
    <property type="entry name" value="Sc_DH/Rdtase_CS"/>
</dbReference>
<dbReference type="InterPro" id="IPR011284">
    <property type="entry name" value="3oxo_ACP_reduc"/>
</dbReference>
<keyword evidence="13" id="KW-1185">Reference proteome</keyword>
<dbReference type="OrthoDB" id="9803333at2"/>
<evidence type="ECO:0000256" key="7">
    <source>
        <dbReference type="ARBA" id="ARBA00048508"/>
    </source>
</evidence>
<dbReference type="InterPro" id="IPR050259">
    <property type="entry name" value="SDR"/>
</dbReference>
<keyword evidence="10" id="KW-0275">Fatty acid biosynthesis</keyword>
<evidence type="ECO:0000313" key="12">
    <source>
        <dbReference type="EMBL" id="SKC76454.1"/>
    </source>
</evidence>
<comment type="function">
    <text evidence="10">Catalyzes the NADPH-dependent reduction of beta-ketoacyl-ACP substrates to beta-hydroxyacyl-ACP products, the first reductive step in the elongation cycle of fatty acid biosynthesis.</text>
</comment>
<dbReference type="Proteomes" id="UP000190285">
    <property type="component" value="Unassembled WGS sequence"/>
</dbReference>
<organism evidence="12 13">
    <name type="scientific">Maledivibacter halophilus</name>
    <dbReference type="NCBI Taxonomy" id="36842"/>
    <lineage>
        <taxon>Bacteria</taxon>
        <taxon>Bacillati</taxon>
        <taxon>Bacillota</taxon>
        <taxon>Clostridia</taxon>
        <taxon>Peptostreptococcales</taxon>
        <taxon>Caminicellaceae</taxon>
        <taxon>Maledivibacter</taxon>
    </lineage>
</organism>
<dbReference type="NCBIfam" id="NF005559">
    <property type="entry name" value="PRK07231.1"/>
    <property type="match status" value="1"/>
</dbReference>
<keyword evidence="6" id="KW-0753">Steroid metabolism</keyword>
<evidence type="ECO:0000256" key="5">
    <source>
        <dbReference type="ARBA" id="ARBA00023002"/>
    </source>
</evidence>
<dbReference type="InterPro" id="IPR002347">
    <property type="entry name" value="SDR_fam"/>
</dbReference>
<proteinExistence type="inferred from homology"/>
<dbReference type="PANTHER" id="PTHR42879:SF2">
    <property type="entry name" value="3-OXOACYL-[ACYL-CARRIER-PROTEIN] REDUCTASE FABG"/>
    <property type="match status" value="1"/>
</dbReference>
<comment type="pathway">
    <text evidence="1 10">Lipid metabolism; fatty acid biosynthesis.</text>
</comment>
<dbReference type="SUPFAM" id="SSF51735">
    <property type="entry name" value="NAD(P)-binding Rossmann-fold domains"/>
    <property type="match status" value="1"/>
</dbReference>
<evidence type="ECO:0000256" key="9">
    <source>
        <dbReference type="PIRSR" id="PIRSR611284-2"/>
    </source>
</evidence>
<feature type="active site" description="Proton acceptor" evidence="8">
    <location>
        <position position="155"/>
    </location>
</feature>
<dbReference type="InterPro" id="IPR036291">
    <property type="entry name" value="NAD(P)-bd_dom_sf"/>
</dbReference>